<dbReference type="EMBL" id="GL385408">
    <property type="protein sequence ID" value="EJT68970.1"/>
    <property type="molecule type" value="Genomic_DNA"/>
</dbReference>
<dbReference type="AlphaFoldDB" id="J8U2T4"/>
<evidence type="ECO:0000256" key="1">
    <source>
        <dbReference type="ARBA" id="ARBA00011353"/>
    </source>
</evidence>
<reference evidence="3" key="4">
    <citation type="journal article" date="2015" name="G3 (Bethesda)">
        <title>Genome sequences of three phytopathogenic species of the Magnaporthaceae family of fungi.</title>
        <authorList>
            <person name="Okagaki L.H."/>
            <person name="Nunes C.C."/>
            <person name="Sailsbery J."/>
            <person name="Clay B."/>
            <person name="Brown D."/>
            <person name="John T."/>
            <person name="Oh Y."/>
            <person name="Young N."/>
            <person name="Fitzgerald M."/>
            <person name="Haas B.J."/>
            <person name="Zeng Q."/>
            <person name="Young S."/>
            <person name="Adiconis X."/>
            <person name="Fan L."/>
            <person name="Levin J.Z."/>
            <person name="Mitchell T.K."/>
            <person name="Okubara P.A."/>
            <person name="Farman M.L."/>
            <person name="Kohn L.M."/>
            <person name="Birren B."/>
            <person name="Ma L.-J."/>
            <person name="Dean R.A."/>
        </authorList>
    </citation>
    <scope>NUCLEOTIDE SEQUENCE</scope>
    <source>
        <strain evidence="3">R3-111a-1</strain>
    </source>
</reference>
<dbReference type="OrthoDB" id="5235533at2759"/>
<evidence type="ECO:0008006" key="5">
    <source>
        <dbReference type="Google" id="ProtNLM"/>
    </source>
</evidence>
<reference evidence="4" key="1">
    <citation type="submission" date="2010-07" db="EMBL/GenBank/DDBJ databases">
        <title>The genome sequence of Gaeumannomyces graminis var. tritici strain R3-111a-1.</title>
        <authorList>
            <consortium name="The Broad Institute Genome Sequencing Platform"/>
            <person name="Ma L.-J."/>
            <person name="Dead R."/>
            <person name="Young S."/>
            <person name="Zeng Q."/>
            <person name="Koehrsen M."/>
            <person name="Alvarado L."/>
            <person name="Berlin A."/>
            <person name="Chapman S.B."/>
            <person name="Chen Z."/>
            <person name="Freedman E."/>
            <person name="Gellesch M."/>
            <person name="Goldberg J."/>
            <person name="Griggs A."/>
            <person name="Gujja S."/>
            <person name="Heilman E.R."/>
            <person name="Heiman D."/>
            <person name="Hepburn T."/>
            <person name="Howarth C."/>
            <person name="Jen D."/>
            <person name="Larson L."/>
            <person name="Mehta T."/>
            <person name="Neiman D."/>
            <person name="Pearson M."/>
            <person name="Roberts A."/>
            <person name="Saif S."/>
            <person name="Shea T."/>
            <person name="Shenoy N."/>
            <person name="Sisk P."/>
            <person name="Stolte C."/>
            <person name="Sykes S."/>
            <person name="Walk T."/>
            <person name="White J."/>
            <person name="Yandava C."/>
            <person name="Haas B."/>
            <person name="Nusbaum C."/>
            <person name="Birren B."/>
        </authorList>
    </citation>
    <scope>NUCLEOTIDE SEQUENCE [LARGE SCALE GENOMIC DNA]</scope>
    <source>
        <strain evidence="4">R3-111a-1</strain>
    </source>
</reference>
<dbReference type="Proteomes" id="UP000006039">
    <property type="component" value="Unassembled WGS sequence"/>
</dbReference>
<reference evidence="2" key="2">
    <citation type="submission" date="2010-07" db="EMBL/GenBank/DDBJ databases">
        <authorList>
            <consortium name="The Broad Institute Genome Sequencing Platform"/>
            <consortium name="Broad Institute Genome Sequencing Center for Infectious Disease"/>
            <person name="Ma L.-J."/>
            <person name="Dead R."/>
            <person name="Young S."/>
            <person name="Zeng Q."/>
            <person name="Koehrsen M."/>
            <person name="Alvarado L."/>
            <person name="Berlin A."/>
            <person name="Chapman S.B."/>
            <person name="Chen Z."/>
            <person name="Freedman E."/>
            <person name="Gellesch M."/>
            <person name="Goldberg J."/>
            <person name="Griggs A."/>
            <person name="Gujja S."/>
            <person name="Heilman E.R."/>
            <person name="Heiman D."/>
            <person name="Hepburn T."/>
            <person name="Howarth C."/>
            <person name="Jen D."/>
            <person name="Larson L."/>
            <person name="Mehta T."/>
            <person name="Neiman D."/>
            <person name="Pearson M."/>
            <person name="Roberts A."/>
            <person name="Saif S."/>
            <person name="Shea T."/>
            <person name="Shenoy N."/>
            <person name="Sisk P."/>
            <person name="Stolte C."/>
            <person name="Sykes S."/>
            <person name="Walk T."/>
            <person name="White J."/>
            <person name="Yandava C."/>
            <person name="Haas B."/>
            <person name="Nusbaum C."/>
            <person name="Birren B."/>
        </authorList>
    </citation>
    <scope>NUCLEOTIDE SEQUENCE</scope>
    <source>
        <strain evidence="2">R3-111a-1</strain>
    </source>
</reference>
<comment type="subunit">
    <text evidence="1">Component of the NuA4 histone acetyltransferase complex.</text>
</comment>
<gene>
    <name evidence="3" type="primary">20353934</name>
    <name evidence="2" type="ORF">GGTG_13476</name>
</gene>
<evidence type="ECO:0000313" key="3">
    <source>
        <dbReference type="EnsemblFungi" id="EJT68970"/>
    </source>
</evidence>
<dbReference type="RefSeq" id="XP_009229646.1">
    <property type="nucleotide sequence ID" value="XM_009231382.1"/>
</dbReference>
<dbReference type="InterPro" id="IPR016197">
    <property type="entry name" value="Chromo-like_dom_sf"/>
</dbReference>
<evidence type="ECO:0000313" key="4">
    <source>
        <dbReference type="Proteomes" id="UP000006039"/>
    </source>
</evidence>
<protein>
    <recommendedName>
        <fullName evidence="5">Chromo domain-containing protein</fullName>
    </recommendedName>
</protein>
<reference evidence="3" key="5">
    <citation type="submission" date="2018-04" db="UniProtKB">
        <authorList>
            <consortium name="EnsemblFungi"/>
        </authorList>
    </citation>
    <scope>IDENTIFICATION</scope>
    <source>
        <strain evidence="3">R3-111a-1</strain>
    </source>
</reference>
<dbReference type="SUPFAM" id="SSF54160">
    <property type="entry name" value="Chromo domain-like"/>
    <property type="match status" value="1"/>
</dbReference>
<dbReference type="EnsemblFungi" id="EJT68970">
    <property type="protein sequence ID" value="EJT68970"/>
    <property type="gene ID" value="GGTG_13476"/>
</dbReference>
<feature type="non-terminal residue" evidence="2">
    <location>
        <position position="113"/>
    </location>
</feature>
<proteinExistence type="predicted"/>
<dbReference type="GeneID" id="20353934"/>
<reference evidence="2" key="3">
    <citation type="submission" date="2010-09" db="EMBL/GenBank/DDBJ databases">
        <title>Annotation of Gaeumannomyces graminis var. tritici R3-111a-1.</title>
        <authorList>
            <consortium name="The Broad Institute Genome Sequencing Platform"/>
            <person name="Ma L.-J."/>
            <person name="Dead R."/>
            <person name="Young S.K."/>
            <person name="Zeng Q."/>
            <person name="Gargeya S."/>
            <person name="Fitzgerald M."/>
            <person name="Haas B."/>
            <person name="Abouelleil A."/>
            <person name="Alvarado L."/>
            <person name="Arachchi H.M."/>
            <person name="Berlin A."/>
            <person name="Brown A."/>
            <person name="Chapman S.B."/>
            <person name="Chen Z."/>
            <person name="Dunbar C."/>
            <person name="Freedman E."/>
            <person name="Gearin G."/>
            <person name="Gellesch M."/>
            <person name="Goldberg J."/>
            <person name="Griggs A."/>
            <person name="Gujja S."/>
            <person name="Heiman D."/>
            <person name="Howarth C."/>
            <person name="Larson L."/>
            <person name="Lui A."/>
            <person name="MacDonald P.J.P."/>
            <person name="Mehta T."/>
            <person name="Montmayeur A."/>
            <person name="Murphy C."/>
            <person name="Neiman D."/>
            <person name="Pearson M."/>
            <person name="Priest M."/>
            <person name="Roberts A."/>
            <person name="Saif S."/>
            <person name="Shea T."/>
            <person name="Shenoy N."/>
            <person name="Sisk P."/>
            <person name="Stolte C."/>
            <person name="Sykes S."/>
            <person name="Yandava C."/>
            <person name="Wortman J."/>
            <person name="Nusbaum C."/>
            <person name="Birren B."/>
        </authorList>
    </citation>
    <scope>NUCLEOTIDE SEQUENCE</scope>
    <source>
        <strain evidence="2">R3-111a-1</strain>
    </source>
</reference>
<keyword evidence="4" id="KW-1185">Reference proteome</keyword>
<sequence>MSVLEGDTVVTLWASRLVVIKVLISLQTPKRTFYGVITVNPDEFLHDWPDSSQLLWVYNNEHLINVWQEATPPRVSEGESNCAIDNIFGHYENDNGVVCYAVKWFGYHCPTWE</sequence>
<evidence type="ECO:0000313" key="2">
    <source>
        <dbReference type="EMBL" id="EJT68970.1"/>
    </source>
</evidence>
<dbReference type="VEuPathDB" id="FungiDB:GGTG_13476"/>
<organism evidence="2">
    <name type="scientific">Gaeumannomyces tritici (strain R3-111a-1)</name>
    <name type="common">Wheat and barley take-all root rot fungus</name>
    <name type="synonym">Gaeumannomyces graminis var. tritici</name>
    <dbReference type="NCBI Taxonomy" id="644352"/>
    <lineage>
        <taxon>Eukaryota</taxon>
        <taxon>Fungi</taxon>
        <taxon>Dikarya</taxon>
        <taxon>Ascomycota</taxon>
        <taxon>Pezizomycotina</taxon>
        <taxon>Sordariomycetes</taxon>
        <taxon>Sordariomycetidae</taxon>
        <taxon>Magnaporthales</taxon>
        <taxon>Magnaporthaceae</taxon>
        <taxon>Gaeumannomyces</taxon>
    </lineage>
</organism>
<name>J8U2T4_GAET3</name>
<accession>J8U2T4</accession>